<feature type="signal peptide" evidence="1">
    <location>
        <begin position="1"/>
        <end position="25"/>
    </location>
</feature>
<feature type="chain" id="PRO_5001956891" description="Lipoprotein" evidence="1">
    <location>
        <begin position="26"/>
        <end position="413"/>
    </location>
</feature>
<proteinExistence type="predicted"/>
<reference evidence="2 3" key="1">
    <citation type="submission" date="2014-08" db="EMBL/GenBank/DDBJ databases">
        <title>Genomic and Phenotypic Diversity of Colwellia psychrerythraea strains from Disparate Marine Basins.</title>
        <authorList>
            <person name="Techtmann S.M."/>
            <person name="Stelling S.C."/>
            <person name="Utturkar S.M."/>
            <person name="Alshibli N."/>
            <person name="Harris A."/>
            <person name="Brown S.D."/>
            <person name="Hazen T.C."/>
        </authorList>
    </citation>
    <scope>NUCLEOTIDE SEQUENCE [LARGE SCALE GENOMIC DNA]</scope>
    <source>
        <strain evidence="2 3">ND2E</strain>
    </source>
</reference>
<dbReference type="Proteomes" id="UP000029843">
    <property type="component" value="Unassembled WGS sequence"/>
</dbReference>
<dbReference type="PATRIC" id="fig|28229.4.peg.4429"/>
<accession>A0A099K900</accession>
<dbReference type="EMBL" id="JQED01000056">
    <property type="protein sequence ID" value="KGJ86760.1"/>
    <property type="molecule type" value="Genomic_DNA"/>
</dbReference>
<evidence type="ECO:0000313" key="3">
    <source>
        <dbReference type="Proteomes" id="UP000029843"/>
    </source>
</evidence>
<dbReference type="PROSITE" id="PS51257">
    <property type="entry name" value="PROKAR_LIPOPROTEIN"/>
    <property type="match status" value="1"/>
</dbReference>
<protein>
    <recommendedName>
        <fullName evidence="4">Lipoprotein</fullName>
    </recommendedName>
</protein>
<organism evidence="2 3">
    <name type="scientific">Colwellia psychrerythraea</name>
    <name type="common">Vibrio psychroerythus</name>
    <dbReference type="NCBI Taxonomy" id="28229"/>
    <lineage>
        <taxon>Bacteria</taxon>
        <taxon>Pseudomonadati</taxon>
        <taxon>Pseudomonadota</taxon>
        <taxon>Gammaproteobacteria</taxon>
        <taxon>Alteromonadales</taxon>
        <taxon>Colwelliaceae</taxon>
        <taxon>Colwellia</taxon>
    </lineage>
</organism>
<gene>
    <name evidence="2" type="ORF">ND2E_0932</name>
</gene>
<sequence>MNLKGTFARYSIILTTLLTLLSACGGGSSDGVVQEVAELTYQPLASTMTVNEGETVNLTLNLTGEGAKEVKFDWQVEGDITFSGQGSDSISFVAPEVDTIRSIRVQVKLADSNSRTIGFSSQSIFISVKNVEKITDPVNNGEESDIPVVTALNFNELNDTSTWFHETTQFTNELNEDGTTTTIETQQLSLVHIETVNVATETVTLSECGFSGTVDLVIPSYRESYECGDLQSSLTIRQSEGKFRLERMCGNNLIATSTYTKKSDDRSNSNGELNIDFSSYDNLEKTSDVCGIVATAEVKSYDTNSTLSGTANASVLRLFTEYQGNPLELQFQIDEFPTAGFASLSTGFLNDNFAKIFSNVLPDISNLSESDLGSIMFDFDNDEKNIKADFDFFVTSRAGPRESIKGEFTLVFE</sequence>
<name>A0A099K900_COLPS</name>
<evidence type="ECO:0000313" key="2">
    <source>
        <dbReference type="EMBL" id="KGJ86760.1"/>
    </source>
</evidence>
<keyword evidence="1" id="KW-0732">Signal</keyword>
<dbReference type="OrthoDB" id="6286501at2"/>
<evidence type="ECO:0008006" key="4">
    <source>
        <dbReference type="Google" id="ProtNLM"/>
    </source>
</evidence>
<evidence type="ECO:0000256" key="1">
    <source>
        <dbReference type="SAM" id="SignalP"/>
    </source>
</evidence>
<comment type="caution">
    <text evidence="2">The sequence shown here is derived from an EMBL/GenBank/DDBJ whole genome shotgun (WGS) entry which is preliminary data.</text>
</comment>
<dbReference type="RefSeq" id="WP_033095958.1">
    <property type="nucleotide sequence ID" value="NZ_JQED01000056.1"/>
</dbReference>
<dbReference type="AlphaFoldDB" id="A0A099K900"/>